<evidence type="ECO:0000313" key="1">
    <source>
        <dbReference type="EMBL" id="AEW21349.1"/>
    </source>
</evidence>
<name>G8UNQ1_TANFA</name>
<proteinExistence type="predicted"/>
<dbReference type="PATRIC" id="fig|203275.8.peg.1653"/>
<protein>
    <submittedName>
        <fullName evidence="1">Uncharacterized protein</fullName>
    </submittedName>
</protein>
<dbReference type="EMBL" id="CP003191">
    <property type="protein sequence ID" value="AEW21349.1"/>
    <property type="molecule type" value="Genomic_DNA"/>
</dbReference>
<organism evidence="1 2">
    <name type="scientific">Tannerella forsythia (strain ATCC 43037 / JCM 10827 / CCUG 21028 A / KCTC 5666 / FDC 338)</name>
    <name type="common">Bacteroides forsythus</name>
    <dbReference type="NCBI Taxonomy" id="203275"/>
    <lineage>
        <taxon>Bacteria</taxon>
        <taxon>Pseudomonadati</taxon>
        <taxon>Bacteroidota</taxon>
        <taxon>Bacteroidia</taxon>
        <taxon>Bacteroidales</taxon>
        <taxon>Tannerellaceae</taxon>
        <taxon>Tannerella</taxon>
    </lineage>
</organism>
<sequence>MHIKAGNCSSSVHNYFFKFFPSKIVKLWLRTRKGGDRKQSVGLVFLSARCKISRILSKFAIIYKNKVFKRFLRQHGRLRDLRALTD</sequence>
<dbReference type="HOGENOM" id="CLU_191601_0_0_10"/>
<accession>G8UNQ1</accession>
<evidence type="ECO:0000313" key="2">
    <source>
        <dbReference type="Proteomes" id="UP000005436"/>
    </source>
</evidence>
<dbReference type="AlphaFoldDB" id="G8UNQ1"/>
<dbReference type="Proteomes" id="UP000005436">
    <property type="component" value="Chromosome"/>
</dbReference>
<gene>
    <name evidence="1" type="ordered locus">BFO_1822</name>
</gene>
<keyword evidence="2" id="KW-1185">Reference proteome</keyword>
<reference evidence="2" key="1">
    <citation type="submission" date="2011-12" db="EMBL/GenBank/DDBJ databases">
        <title>Complete sequence of Tannerella forsythia ATCC 43037.</title>
        <authorList>
            <person name="Dewhirst F."/>
            <person name="Tanner A."/>
            <person name="Izard J."/>
            <person name="Brinkac L."/>
            <person name="Durkin A.S."/>
            <person name="Hostetler J."/>
            <person name="Shetty J."/>
            <person name="Torralba M."/>
            <person name="Gill S."/>
            <person name="Nelson K."/>
        </authorList>
    </citation>
    <scope>NUCLEOTIDE SEQUENCE [LARGE SCALE GENOMIC DNA]</scope>
    <source>
        <strain evidence="2">ATCC 43037 / JCM 10827 / CCUG 33226 / KCTC 5666 / FDC 338</strain>
    </source>
</reference>
<dbReference type="STRING" id="203275.BFO_1822"/>
<dbReference type="KEGG" id="tfo:BFO_1822"/>